<dbReference type="PROSITE" id="PS50088">
    <property type="entry name" value="ANK_REPEAT"/>
    <property type="match status" value="1"/>
</dbReference>
<dbReference type="PANTHER" id="PTHR46224:SF64">
    <property type="entry name" value="IQ MOTIF AND ANKYRIN REPEAT DOMAIN-CONTAINING PROTEIN 1"/>
    <property type="match status" value="1"/>
</dbReference>
<dbReference type="EMBL" id="CAJNDS010000513">
    <property type="protein sequence ID" value="CAE7213628.1"/>
    <property type="molecule type" value="Genomic_DNA"/>
</dbReference>
<reference evidence="2" key="1">
    <citation type="submission" date="2021-02" db="EMBL/GenBank/DDBJ databases">
        <authorList>
            <person name="Dougan E. K."/>
            <person name="Rhodes N."/>
            <person name="Thang M."/>
            <person name="Chan C."/>
        </authorList>
    </citation>
    <scope>NUCLEOTIDE SEQUENCE</scope>
</reference>
<accession>A0A812JTP3</accession>
<dbReference type="Proteomes" id="UP000604046">
    <property type="component" value="Unassembled WGS sequence"/>
</dbReference>
<proteinExistence type="predicted"/>
<evidence type="ECO:0000313" key="3">
    <source>
        <dbReference type="Proteomes" id="UP000604046"/>
    </source>
</evidence>
<dbReference type="InterPro" id="IPR036770">
    <property type="entry name" value="Ankyrin_rpt-contain_sf"/>
</dbReference>
<sequence>DVRKHQQHAPMWVIPIADVLTMVGPPPSHQKLMEQGRLVECKLDFLVIFVSHQWLGLRHPDSAGEQLRVLQDALRNITSGNLQVENDVMSQMTLKFRKLSPAERDRLAHAYIWMDWFCVPQISQVESMHSDAGLVSTAQDAYNCIRSIPFYVDTCEIFVALVPKALHNNLGCECSYRTWLRRGWCRTEMWCKLLSEKSTIPIVVISGGEKAEFISPVRWVHYPVHQGDFTVEADRCSCNEIVRTALDFKLAGLRNDPKKIDLYRYYMSRYEDFCGQPTRGRTLGEFLSRYKFPNLLAAIRQKKGMGAVACAVGSGDTEMITNMVQAGAPIDTRFPDMPEVDLWAGFTPLFLAAMRSFICEDTLLHLLREKADPNATCAIGTVALGTCYTASAVSLMVAQRADVNICLPPSKCSPLSTLTGRGAQPKAVATLIALRGDVNNRGCTPLTTLAFMYQGHMHALETAQVLLDAKADVNLAPTNSALFNVLEGLARAYTTVAKEPPFLVKFFSNASSTPLGYASLCGNVEYVDFLLQARADTQKRNKRGQTPIDLAKSENVSRSFDLLGHHPVHQLFDVNSLTAELLEERF</sequence>
<dbReference type="SMART" id="SM00248">
    <property type="entry name" value="ANK"/>
    <property type="match status" value="4"/>
</dbReference>
<feature type="repeat" description="ANK" evidence="1">
    <location>
        <begin position="510"/>
        <end position="542"/>
    </location>
</feature>
<feature type="non-terminal residue" evidence="2">
    <location>
        <position position="1"/>
    </location>
</feature>
<dbReference type="InterPro" id="IPR002110">
    <property type="entry name" value="Ankyrin_rpt"/>
</dbReference>
<dbReference type="Gene3D" id="1.25.40.20">
    <property type="entry name" value="Ankyrin repeat-containing domain"/>
    <property type="match status" value="2"/>
</dbReference>
<dbReference type="InterPro" id="IPR051616">
    <property type="entry name" value="Cul2-RING_E3_ligase_SR"/>
</dbReference>
<name>A0A812JTP3_9DINO</name>
<dbReference type="PANTHER" id="PTHR46224">
    <property type="entry name" value="ANKYRIN REPEAT FAMILY PROTEIN"/>
    <property type="match status" value="1"/>
</dbReference>
<dbReference type="AlphaFoldDB" id="A0A812JTP3"/>
<evidence type="ECO:0000313" key="2">
    <source>
        <dbReference type="EMBL" id="CAE7213628.1"/>
    </source>
</evidence>
<keyword evidence="1" id="KW-0040">ANK repeat</keyword>
<dbReference type="SUPFAM" id="SSF48403">
    <property type="entry name" value="Ankyrin repeat"/>
    <property type="match status" value="1"/>
</dbReference>
<protein>
    <submittedName>
        <fullName evidence="2">ANKRD50 protein</fullName>
    </submittedName>
</protein>
<gene>
    <name evidence="2" type="primary">ANKRD50</name>
    <name evidence="2" type="ORF">SNAT2548_LOCUS7351</name>
</gene>
<comment type="caution">
    <text evidence="2">The sequence shown here is derived from an EMBL/GenBank/DDBJ whole genome shotgun (WGS) entry which is preliminary data.</text>
</comment>
<dbReference type="OrthoDB" id="417562at2759"/>
<keyword evidence="3" id="KW-1185">Reference proteome</keyword>
<organism evidence="2 3">
    <name type="scientific">Symbiodinium natans</name>
    <dbReference type="NCBI Taxonomy" id="878477"/>
    <lineage>
        <taxon>Eukaryota</taxon>
        <taxon>Sar</taxon>
        <taxon>Alveolata</taxon>
        <taxon>Dinophyceae</taxon>
        <taxon>Suessiales</taxon>
        <taxon>Symbiodiniaceae</taxon>
        <taxon>Symbiodinium</taxon>
    </lineage>
</organism>
<evidence type="ECO:0000256" key="1">
    <source>
        <dbReference type="PROSITE-ProRule" id="PRU00023"/>
    </source>
</evidence>